<dbReference type="Proteomes" id="UP000776252">
    <property type="component" value="Unassembled WGS sequence"/>
</dbReference>
<gene>
    <name evidence="3" type="ORF">KPL37_16120</name>
</gene>
<dbReference type="EMBL" id="JAHLDV010000053">
    <property type="protein sequence ID" value="MBU3161245.1"/>
    <property type="molecule type" value="Genomic_DNA"/>
</dbReference>
<dbReference type="RefSeq" id="WP_216151019.1">
    <property type="nucleotide sequence ID" value="NZ_JAHLDV010000053.1"/>
</dbReference>
<feature type="domain" description="Putative host cell surface-exposed lipoprotein Ltp-like HTH region" evidence="2">
    <location>
        <begin position="85"/>
        <end position="131"/>
    </location>
</feature>
<name>A0ABS6BXC5_9CLOT</name>
<dbReference type="InterPro" id="IPR011434">
    <property type="entry name" value="Ltp-like_HTH"/>
</dbReference>
<comment type="caution">
    <text evidence="3">The sequence shown here is derived from an EMBL/GenBank/DDBJ whole genome shotgun (WGS) entry which is preliminary data.</text>
</comment>
<dbReference type="Pfam" id="PF07553">
    <property type="entry name" value="Lipoprotein_Ltp"/>
    <property type="match status" value="2"/>
</dbReference>
<evidence type="ECO:0000259" key="2">
    <source>
        <dbReference type="Pfam" id="PF07553"/>
    </source>
</evidence>
<accession>A0ABS6BXC5</accession>
<feature type="compositionally biased region" description="Polar residues" evidence="1">
    <location>
        <begin position="56"/>
        <end position="68"/>
    </location>
</feature>
<evidence type="ECO:0000256" key="1">
    <source>
        <dbReference type="SAM" id="MobiDB-lite"/>
    </source>
</evidence>
<evidence type="ECO:0000313" key="4">
    <source>
        <dbReference type="Proteomes" id="UP000776252"/>
    </source>
</evidence>
<sequence>MSKLVKCKACDKEISKSVKRCPSCGHDQRNFFGKHKILTGLAIIVLLVAISNSGNKSATTTPVADSDSTTMTTTAEPAKPTVPTEYISALASAEIYGTTMNMSKDGIYNQLTSSAGDKFSPKSAQYAVDNVKIDYNANALKSAETYQKSMNMSPSAIYDQLISSAGDKFTPSEAQYAKDNLK</sequence>
<protein>
    <submittedName>
        <fullName evidence="3">Ltp family lipoprotein</fullName>
    </submittedName>
</protein>
<keyword evidence="4" id="KW-1185">Reference proteome</keyword>
<proteinExistence type="predicted"/>
<keyword evidence="3" id="KW-0449">Lipoprotein</keyword>
<feature type="domain" description="Putative host cell surface-exposed lipoprotein Ltp-like HTH region" evidence="2">
    <location>
        <begin position="134"/>
        <end position="181"/>
    </location>
</feature>
<reference evidence="3 4" key="1">
    <citation type="submission" date="2021-06" db="EMBL/GenBank/DDBJ databases">
        <title>Clostridia strains as spoilage organisms.</title>
        <authorList>
            <person name="Wambui J."/>
            <person name="Stephan R."/>
            <person name="Stevens M.J.A."/>
        </authorList>
    </citation>
    <scope>NUCLEOTIDE SEQUENCE [LARGE SCALE GENOMIC DNA]</scope>
    <source>
        <strain evidence="3 4">DSM 14204</strain>
    </source>
</reference>
<evidence type="ECO:0000313" key="3">
    <source>
        <dbReference type="EMBL" id="MBU3161245.1"/>
    </source>
</evidence>
<organism evidence="3 4">
    <name type="scientific">Clostridium frigoris</name>
    <dbReference type="NCBI Taxonomy" id="205327"/>
    <lineage>
        <taxon>Bacteria</taxon>
        <taxon>Bacillati</taxon>
        <taxon>Bacillota</taxon>
        <taxon>Clostridia</taxon>
        <taxon>Eubacteriales</taxon>
        <taxon>Clostridiaceae</taxon>
        <taxon>Clostridium</taxon>
    </lineage>
</organism>
<feature type="region of interest" description="Disordered" evidence="1">
    <location>
        <begin position="56"/>
        <end position="77"/>
    </location>
</feature>